<keyword evidence="2" id="KW-1185">Reference proteome</keyword>
<sequence length="127" mass="15277">MAHIKEKELDKASRYLFLTMALTVIKQDRHHIINGNYKIKEPYLELIGKMEMVAREERRHLRKFMDDHHVQVVETSRHESFTTFSFIAEGYEEKRNYFNPAIRKKVELILQELMEKALRRTNASLEK</sequence>
<accession>A0A1G8TSG9</accession>
<organism evidence="1 2">
    <name type="scientific">Salimicrobium halophilum</name>
    <dbReference type="NCBI Taxonomy" id="86666"/>
    <lineage>
        <taxon>Bacteria</taxon>
        <taxon>Bacillati</taxon>
        <taxon>Bacillota</taxon>
        <taxon>Bacilli</taxon>
        <taxon>Bacillales</taxon>
        <taxon>Bacillaceae</taxon>
        <taxon>Salimicrobium</taxon>
    </lineage>
</organism>
<dbReference type="AlphaFoldDB" id="A0A1G8TSG9"/>
<dbReference type="RefSeq" id="WP_093193643.1">
    <property type="nucleotide sequence ID" value="NZ_FNEV01000005.1"/>
</dbReference>
<reference evidence="2" key="1">
    <citation type="submission" date="2016-10" db="EMBL/GenBank/DDBJ databases">
        <authorList>
            <person name="Varghese N."/>
            <person name="Submissions S."/>
        </authorList>
    </citation>
    <scope>NUCLEOTIDE SEQUENCE [LARGE SCALE GENOMIC DNA]</scope>
    <source>
        <strain evidence="2">DSM 4771</strain>
    </source>
</reference>
<proteinExistence type="predicted"/>
<dbReference type="Proteomes" id="UP000199225">
    <property type="component" value="Unassembled WGS sequence"/>
</dbReference>
<dbReference type="STRING" id="86666.SAMN04490247_1914"/>
<protein>
    <submittedName>
        <fullName evidence="1">Uncharacterized protein</fullName>
    </submittedName>
</protein>
<evidence type="ECO:0000313" key="1">
    <source>
        <dbReference type="EMBL" id="SDJ43865.1"/>
    </source>
</evidence>
<dbReference type="OrthoDB" id="2988956at2"/>
<dbReference type="Pfam" id="PF26325">
    <property type="entry name" value="YhjD"/>
    <property type="match status" value="1"/>
</dbReference>
<evidence type="ECO:0000313" key="2">
    <source>
        <dbReference type="Proteomes" id="UP000199225"/>
    </source>
</evidence>
<dbReference type="InterPro" id="IPR058600">
    <property type="entry name" value="YhjD-like"/>
</dbReference>
<dbReference type="EMBL" id="FNEV01000005">
    <property type="protein sequence ID" value="SDJ43865.1"/>
    <property type="molecule type" value="Genomic_DNA"/>
</dbReference>
<name>A0A1G8TSG9_9BACI</name>
<gene>
    <name evidence="1" type="ORF">SAMN04490247_1914</name>
</gene>